<comment type="caution">
    <text evidence="9">The sequence shown here is derived from an EMBL/GenBank/DDBJ whole genome shotgun (WGS) entry which is preliminary data.</text>
</comment>
<dbReference type="InterPro" id="IPR014729">
    <property type="entry name" value="Rossmann-like_a/b/a_fold"/>
</dbReference>
<dbReference type="Gene3D" id="3.40.1190.20">
    <property type="match status" value="1"/>
</dbReference>
<evidence type="ECO:0000313" key="9">
    <source>
        <dbReference type="EMBL" id="PYI37270.1"/>
    </source>
</evidence>
<evidence type="ECO:0000256" key="2">
    <source>
        <dbReference type="ARBA" id="ARBA00022679"/>
    </source>
</evidence>
<dbReference type="InterPro" id="IPR029056">
    <property type="entry name" value="Ribokinase-like"/>
</dbReference>
<feature type="domain" description="Cytidyltransferase-like" evidence="8">
    <location>
        <begin position="345"/>
        <end position="437"/>
    </location>
</feature>
<gene>
    <name evidence="9" type="ORF">CVS30_16240</name>
</gene>
<dbReference type="PANTHER" id="PTHR43793:SF2">
    <property type="entry name" value="BIFUNCTIONAL PROTEIN HLDE"/>
    <property type="match status" value="1"/>
</dbReference>
<evidence type="ECO:0000259" key="7">
    <source>
        <dbReference type="Pfam" id="PF00294"/>
    </source>
</evidence>
<name>A0A2V5J4K7_9MICC</name>
<dbReference type="Pfam" id="PF00294">
    <property type="entry name" value="PfkB"/>
    <property type="match status" value="1"/>
</dbReference>
<dbReference type="Gene3D" id="3.40.50.620">
    <property type="entry name" value="HUPs"/>
    <property type="match status" value="1"/>
</dbReference>
<evidence type="ECO:0000256" key="4">
    <source>
        <dbReference type="ARBA" id="ARBA00022777"/>
    </source>
</evidence>
<dbReference type="AlphaFoldDB" id="A0A2V5J4K7"/>
<evidence type="ECO:0000256" key="6">
    <source>
        <dbReference type="ARBA" id="ARBA00023277"/>
    </source>
</evidence>
<evidence type="ECO:0000256" key="1">
    <source>
        <dbReference type="ARBA" id="ARBA00004713"/>
    </source>
</evidence>
<dbReference type="SUPFAM" id="SSF53613">
    <property type="entry name" value="Ribokinase-like"/>
    <property type="match status" value="1"/>
</dbReference>
<evidence type="ECO:0000256" key="5">
    <source>
        <dbReference type="ARBA" id="ARBA00023268"/>
    </source>
</evidence>
<accession>A0A2V5J4K7</accession>
<dbReference type="Proteomes" id="UP000247980">
    <property type="component" value="Unassembled WGS sequence"/>
</dbReference>
<keyword evidence="4" id="KW-0418">Kinase</keyword>
<keyword evidence="5" id="KW-0511">Multifunctional enzyme</keyword>
<evidence type="ECO:0000256" key="3">
    <source>
        <dbReference type="ARBA" id="ARBA00022695"/>
    </source>
</evidence>
<proteinExistence type="predicted"/>
<dbReference type="UniPathway" id="UPA00958"/>
<dbReference type="PROSITE" id="PS00584">
    <property type="entry name" value="PFKB_KINASES_2"/>
    <property type="match status" value="1"/>
</dbReference>
<dbReference type="Pfam" id="PF01467">
    <property type="entry name" value="CTP_transf_like"/>
    <property type="match status" value="1"/>
</dbReference>
<dbReference type="InterPro" id="IPR002173">
    <property type="entry name" value="Carboh/pur_kinase_PfkB_CS"/>
</dbReference>
<dbReference type="PANTHER" id="PTHR43793">
    <property type="entry name" value="FAD SYNTHASE"/>
    <property type="match status" value="1"/>
</dbReference>
<dbReference type="EMBL" id="QJVC01000025">
    <property type="protein sequence ID" value="PYI37270.1"/>
    <property type="molecule type" value="Genomic_DNA"/>
</dbReference>
<organism evidence="9 10">
    <name type="scientific">Arthrobacter psychrolactophilus</name>
    <dbReference type="NCBI Taxonomy" id="92442"/>
    <lineage>
        <taxon>Bacteria</taxon>
        <taxon>Bacillati</taxon>
        <taxon>Actinomycetota</taxon>
        <taxon>Actinomycetes</taxon>
        <taxon>Micrococcales</taxon>
        <taxon>Micrococcaceae</taxon>
        <taxon>Arthrobacter</taxon>
    </lineage>
</organism>
<keyword evidence="6" id="KW-0119">Carbohydrate metabolism</keyword>
<reference evidence="9 10" key="1">
    <citation type="submission" date="2018-05" db="EMBL/GenBank/DDBJ databases">
        <title>Genetic diversity of glacier-inhabiting Cryobacterium bacteria in China and description of Cryobacterium mengkeensis sp. nov. and Arthrobacter glacialis sp. nov.</title>
        <authorList>
            <person name="Liu Q."/>
            <person name="Xin Y.-H."/>
        </authorList>
    </citation>
    <scope>NUCLEOTIDE SEQUENCE [LARGE SCALE GENOMIC DNA]</scope>
    <source>
        <strain evidence="9 10">B7</strain>
    </source>
</reference>
<protein>
    <submittedName>
        <fullName evidence="9">D-beta-D-heptose 1-phosphate adenosyltransferase</fullName>
    </submittedName>
</protein>
<dbReference type="GO" id="GO:0016779">
    <property type="term" value="F:nucleotidyltransferase activity"/>
    <property type="evidence" value="ECO:0007669"/>
    <property type="project" value="UniProtKB-KW"/>
</dbReference>
<dbReference type="GO" id="GO:0016301">
    <property type="term" value="F:kinase activity"/>
    <property type="evidence" value="ECO:0007669"/>
    <property type="project" value="UniProtKB-KW"/>
</dbReference>
<dbReference type="InterPro" id="IPR050385">
    <property type="entry name" value="Archaeal_FAD_synthase"/>
</dbReference>
<keyword evidence="10" id="KW-1185">Reference proteome</keyword>
<dbReference type="InterPro" id="IPR004821">
    <property type="entry name" value="Cyt_trans-like"/>
</dbReference>
<evidence type="ECO:0000259" key="8">
    <source>
        <dbReference type="Pfam" id="PF01467"/>
    </source>
</evidence>
<dbReference type="RefSeq" id="WP_110486602.1">
    <property type="nucleotide sequence ID" value="NZ_QJVC01000025.1"/>
</dbReference>
<dbReference type="OrthoDB" id="9802794at2"/>
<comment type="pathway">
    <text evidence="1">Bacterial outer membrane biogenesis; LPS core biosynthesis.</text>
</comment>
<dbReference type="InterPro" id="IPR011611">
    <property type="entry name" value="PfkB_dom"/>
</dbReference>
<sequence>MKICVVGDLLLDMDWDGAATRLCPDAPVPVIDLEHESARAGGAGLVATLLAADGHDVTLVTAMASDDGANRLRSALAGVTLATTKLHGPTPAKTRVRANGLQVARIDMGCQDVRNAGTTRAMLNACAGADALVVADYGHGLLNDPLLRRMLCSRSSLVPVVWDPHPRGVVPVPGVAAVTPNLGEALGASGETGQTVEAAARAARKLLQRWNSRSVVVTMGDRGALMLQATEGDLAAPLLIPAPRVSALDPCGAGDRFASALAALLSQGQPISTAVEGAVNTTSEFLGHGGVASLRGTRSFGCARVPGVRHRPVTAMPPADGKDPGSTAAAVADQVRARGGTVVATGGCFDLLHAGHVRMLAQARGLGDCLVVLLNSDASVARMKGTERPIMAEADRVEMLRALASVDAVVVFDEDTPEQALQALRPDVWVKGADYSVERLPEARALQAWGGQAVTVPYHPHHSTTLLAQALARAGR</sequence>
<keyword evidence="2 9" id="KW-0808">Transferase</keyword>
<dbReference type="SUPFAM" id="SSF52374">
    <property type="entry name" value="Nucleotidylyl transferase"/>
    <property type="match status" value="1"/>
</dbReference>
<dbReference type="GO" id="GO:0009244">
    <property type="term" value="P:lipopolysaccharide core region biosynthetic process"/>
    <property type="evidence" value="ECO:0007669"/>
    <property type="project" value="UniProtKB-UniPathway"/>
</dbReference>
<evidence type="ECO:0000313" key="10">
    <source>
        <dbReference type="Proteomes" id="UP000247980"/>
    </source>
</evidence>
<dbReference type="NCBIfam" id="TIGR00125">
    <property type="entry name" value="cyt_tran_rel"/>
    <property type="match status" value="1"/>
</dbReference>
<keyword evidence="3" id="KW-0548">Nucleotidyltransferase</keyword>
<feature type="domain" description="Carbohydrate kinase PfkB" evidence="7">
    <location>
        <begin position="2"/>
        <end position="292"/>
    </location>
</feature>